<dbReference type="InterPro" id="IPR013120">
    <property type="entry name" value="FAR_NAD-bd"/>
</dbReference>
<dbReference type="Pfam" id="PF07993">
    <property type="entry name" value="NAD_binding_4"/>
    <property type="match status" value="1"/>
</dbReference>
<dbReference type="Proteomes" id="UP000075635">
    <property type="component" value="Unassembled WGS sequence"/>
</dbReference>
<gene>
    <name evidence="2" type="ORF">BE17_10290</name>
</gene>
<reference evidence="2 3" key="1">
    <citation type="submission" date="2014-02" db="EMBL/GenBank/DDBJ databases">
        <title>The small core and large imbalanced accessory genome model reveals a collaborative survival strategy of Sorangium cellulosum strains in nature.</title>
        <authorList>
            <person name="Han K."/>
            <person name="Peng R."/>
            <person name="Blom J."/>
            <person name="Li Y.-Z."/>
        </authorList>
    </citation>
    <scope>NUCLEOTIDE SEQUENCE [LARGE SCALE GENOMIC DNA]</scope>
    <source>
        <strain evidence="2 3">So0011-07</strain>
    </source>
</reference>
<dbReference type="AlphaFoldDB" id="A0A150R4E3"/>
<dbReference type="InterPro" id="IPR036291">
    <property type="entry name" value="NAD(P)-bd_dom_sf"/>
</dbReference>
<feature type="non-terminal residue" evidence="2">
    <location>
        <position position="356"/>
    </location>
</feature>
<proteinExistence type="predicted"/>
<feature type="domain" description="Thioester reductase (TE)" evidence="1">
    <location>
        <begin position="12"/>
        <end position="243"/>
    </location>
</feature>
<dbReference type="Gene3D" id="3.40.50.720">
    <property type="entry name" value="NAD(P)-binding Rossmann-like Domain"/>
    <property type="match status" value="1"/>
</dbReference>
<evidence type="ECO:0000259" key="1">
    <source>
        <dbReference type="Pfam" id="PF07993"/>
    </source>
</evidence>
<dbReference type="EMBL" id="JEMB01003153">
    <property type="protein sequence ID" value="KYF75150.1"/>
    <property type="molecule type" value="Genomic_DNA"/>
</dbReference>
<dbReference type="InterPro" id="IPR026055">
    <property type="entry name" value="FAR"/>
</dbReference>
<name>A0A150R4E3_SORCE</name>
<sequence>MPRPGYDSVVLITGFPSFIARKMLHHILASEPRTLVYAVVLAKSSLQASAERDALPGADRERLVLLEGDVAAMDLGLSGVEFRQLARELDRIHHLAYVSHAGAERSAAHALNVVGTAEVLELARACGSLQCLVHQSTAFVAGDRTGTVYEDDLEAGQAFRNPVEETRMRAEVLVRRAMRHVPVAVVRPTTVVGDSTTGEIDRLDGLYLLVLLIMAAPADIAIPMPGRGDVPLNIVPIDFVVRATHAIGLHRLAPRRTFHVADPHPLSARRVFDLVARASGRRAARGHIPSNLAKALLRTPGLERFVRSPRAFVEQLMTPVRYDARNADLVLDGAGIACPPFESYVDVLVGAVQDRV</sequence>
<evidence type="ECO:0000313" key="3">
    <source>
        <dbReference type="Proteomes" id="UP000075635"/>
    </source>
</evidence>
<comment type="caution">
    <text evidence="2">The sequence shown here is derived from an EMBL/GenBank/DDBJ whole genome shotgun (WGS) entry which is preliminary data.</text>
</comment>
<dbReference type="GO" id="GO:0080019">
    <property type="term" value="F:alcohol-forming very long-chain fatty acyl-CoA reductase activity"/>
    <property type="evidence" value="ECO:0007669"/>
    <property type="project" value="InterPro"/>
</dbReference>
<dbReference type="SUPFAM" id="SSF51735">
    <property type="entry name" value="NAD(P)-binding Rossmann-fold domains"/>
    <property type="match status" value="1"/>
</dbReference>
<accession>A0A150R4E3</accession>
<dbReference type="PANTHER" id="PTHR11011">
    <property type="entry name" value="MALE STERILITY PROTEIN 2-RELATED"/>
    <property type="match status" value="1"/>
</dbReference>
<protein>
    <submittedName>
        <fullName evidence="2">Oxidoreductase</fullName>
    </submittedName>
</protein>
<organism evidence="2 3">
    <name type="scientific">Sorangium cellulosum</name>
    <name type="common">Polyangium cellulosum</name>
    <dbReference type="NCBI Taxonomy" id="56"/>
    <lineage>
        <taxon>Bacteria</taxon>
        <taxon>Pseudomonadati</taxon>
        <taxon>Myxococcota</taxon>
        <taxon>Polyangia</taxon>
        <taxon>Polyangiales</taxon>
        <taxon>Polyangiaceae</taxon>
        <taxon>Sorangium</taxon>
    </lineage>
</organism>
<evidence type="ECO:0000313" key="2">
    <source>
        <dbReference type="EMBL" id="KYF75150.1"/>
    </source>
</evidence>